<accession>A0ABN6R581</accession>
<feature type="region of interest" description="Disordered" evidence="1">
    <location>
        <begin position="111"/>
        <end position="141"/>
    </location>
</feature>
<evidence type="ECO:0000256" key="1">
    <source>
        <dbReference type="SAM" id="MobiDB-lite"/>
    </source>
</evidence>
<dbReference type="Proteomes" id="UP001059597">
    <property type="component" value="Chromosome"/>
</dbReference>
<keyword evidence="4" id="KW-1185">Reference proteome</keyword>
<gene>
    <name evidence="3" type="ORF">HEK616_70460</name>
</gene>
<sequence>MGSGDSHPPGTARKHHIADLSGRILTLLLRTATPPLSLTCGNDAPAGAAAMPPWKIEPQSISWPCHDRHTSLTVATHWGTPPMTAPRSRRRSAAYAALALGLAGSLALTGCNSHSSKKSKKTSSSSSKSKKRKIIGGGAAAAGAGAGAASRRVTGCWPSTYRVTFSQQTGPKSHVTVKFKNTTSNTCRLYNGPQLRFNNAKAPLPLRTGDPGVLGGPTVDVPAKGYAYAVIPTNTPASKGTEQKSVTIDFMGSSADSTTRGPVTLNFAEKRLHISVGQSKVTNWSRSVHGAEVMAGVGD</sequence>
<reference evidence="3" key="1">
    <citation type="submission" date="2022-06" db="EMBL/GenBank/DDBJ databases">
        <title>Complete genome sequence of Streptomyces nigrescens HEK616.</title>
        <authorList>
            <person name="Asamizu S."/>
            <person name="Onaka H."/>
        </authorList>
    </citation>
    <scope>NUCLEOTIDE SEQUENCE</scope>
    <source>
        <strain evidence="3">HEK616</strain>
    </source>
</reference>
<proteinExistence type="predicted"/>
<name>A0ABN6R581_STRNI</name>
<dbReference type="EMBL" id="AP026073">
    <property type="protein sequence ID" value="BDM73559.1"/>
    <property type="molecule type" value="Genomic_DNA"/>
</dbReference>
<feature type="domain" description="DUF4232" evidence="2">
    <location>
        <begin position="156"/>
        <end position="284"/>
    </location>
</feature>
<organism evidence="3 4">
    <name type="scientific">Streptomyces nigrescens</name>
    <dbReference type="NCBI Taxonomy" id="1920"/>
    <lineage>
        <taxon>Bacteria</taxon>
        <taxon>Bacillati</taxon>
        <taxon>Actinomycetota</taxon>
        <taxon>Actinomycetes</taxon>
        <taxon>Kitasatosporales</taxon>
        <taxon>Streptomycetaceae</taxon>
        <taxon>Streptomyces</taxon>
    </lineage>
</organism>
<evidence type="ECO:0000259" key="2">
    <source>
        <dbReference type="Pfam" id="PF14016"/>
    </source>
</evidence>
<dbReference type="Pfam" id="PF14016">
    <property type="entry name" value="DUF4232"/>
    <property type="match status" value="1"/>
</dbReference>
<evidence type="ECO:0000313" key="4">
    <source>
        <dbReference type="Proteomes" id="UP001059597"/>
    </source>
</evidence>
<evidence type="ECO:0000313" key="3">
    <source>
        <dbReference type="EMBL" id="BDM73559.1"/>
    </source>
</evidence>
<dbReference type="InterPro" id="IPR025326">
    <property type="entry name" value="DUF4232"/>
</dbReference>
<protein>
    <recommendedName>
        <fullName evidence="2">DUF4232 domain-containing protein</fullName>
    </recommendedName>
</protein>